<dbReference type="InterPro" id="IPR025419">
    <property type="entry name" value="DUF4142"/>
</dbReference>
<evidence type="ECO:0000256" key="2">
    <source>
        <dbReference type="SAM" id="SignalP"/>
    </source>
</evidence>
<dbReference type="Gene3D" id="2.30.30.240">
    <property type="entry name" value="PRC-barrel domain"/>
    <property type="match status" value="1"/>
</dbReference>
<name>A0A286GE45_9PROT</name>
<feature type="region of interest" description="Disordered" evidence="1">
    <location>
        <begin position="231"/>
        <end position="258"/>
    </location>
</feature>
<proteinExistence type="predicted"/>
<evidence type="ECO:0000313" key="5">
    <source>
        <dbReference type="EMBL" id="SOD93795.1"/>
    </source>
</evidence>
<evidence type="ECO:0000259" key="4">
    <source>
        <dbReference type="Pfam" id="PF13628"/>
    </source>
</evidence>
<feature type="region of interest" description="Disordered" evidence="1">
    <location>
        <begin position="192"/>
        <end position="213"/>
    </location>
</feature>
<gene>
    <name evidence="5" type="ORF">SAMN05421508_103201</name>
</gene>
<evidence type="ECO:0000313" key="6">
    <source>
        <dbReference type="Proteomes" id="UP000219621"/>
    </source>
</evidence>
<feature type="signal peptide" evidence="2">
    <location>
        <begin position="1"/>
        <end position="21"/>
    </location>
</feature>
<protein>
    <submittedName>
        <fullName evidence="5">Predicted outer membrane protein</fullName>
    </submittedName>
</protein>
<dbReference type="Gene3D" id="1.20.1260.10">
    <property type="match status" value="1"/>
</dbReference>
<dbReference type="Pfam" id="PF13628">
    <property type="entry name" value="DUF4142"/>
    <property type="match status" value="1"/>
</dbReference>
<dbReference type="EMBL" id="OCNJ01000003">
    <property type="protein sequence ID" value="SOD93795.1"/>
    <property type="molecule type" value="Genomic_DNA"/>
</dbReference>
<evidence type="ECO:0000256" key="1">
    <source>
        <dbReference type="SAM" id="MobiDB-lite"/>
    </source>
</evidence>
<dbReference type="PANTHER" id="PTHR38593">
    <property type="entry name" value="BLR2558 PROTEIN"/>
    <property type="match status" value="1"/>
</dbReference>
<reference evidence="5 6" key="1">
    <citation type="submission" date="2017-09" db="EMBL/GenBank/DDBJ databases">
        <authorList>
            <person name="Ehlers B."/>
            <person name="Leendertz F.H."/>
        </authorList>
    </citation>
    <scope>NUCLEOTIDE SEQUENCE [LARGE SCALE GENOMIC DNA]</scope>
    <source>
        <strain evidence="5 6">USBA 140</strain>
    </source>
</reference>
<keyword evidence="2" id="KW-0732">Signal</keyword>
<dbReference type="Pfam" id="PF05239">
    <property type="entry name" value="PRC"/>
    <property type="match status" value="1"/>
</dbReference>
<sequence>MRTFTTAAAVVALMTAVPAVAQQTQATQPQAQQQSQSGQQQKQGEMSQQDRKFAKEAATGNMMEVQLGELAQKQGQNDQVKQFGERMAQEHGKAQDKLKQILQQAKAEVPQQLPQDAQQKVDRLTQQKGEQFDRAYMEMMVKDHEKDLQAYRQYTKQGQFQALVTYADQTTPILEQHYQQAQDVAKQVGAQVQASSGQSQGKSSQQQAMANDPGTEVVVDQGATDVGVQQPAPNVTVVDPEPQVTVQTPEPQVSVDMPKPEVEIDQAKPDVNVQKQGQADVTIVERDTQQTQQTAQQPQTQERSQPQPLTDDDRSVEPGTDTTALDIQQDEIERQRERTALETGQPQTAQMGQASNLQDLVGAAVYGETGEQVGEISDVLMNQQGEAERVVIDRGGFLGIGEKTIAIDMDDLTVAQDRVQVNMTDQQISELPEWEGPGN</sequence>
<dbReference type="Proteomes" id="UP000219621">
    <property type="component" value="Unassembled WGS sequence"/>
</dbReference>
<dbReference type="RefSeq" id="WP_097278574.1">
    <property type="nucleotide sequence ID" value="NZ_OCNJ01000003.1"/>
</dbReference>
<dbReference type="SUPFAM" id="SSF50346">
    <property type="entry name" value="PRC-barrel domain"/>
    <property type="match status" value="1"/>
</dbReference>
<organism evidence="5 6">
    <name type="scientific">Caenispirillum bisanense</name>
    <dbReference type="NCBI Taxonomy" id="414052"/>
    <lineage>
        <taxon>Bacteria</taxon>
        <taxon>Pseudomonadati</taxon>
        <taxon>Pseudomonadota</taxon>
        <taxon>Alphaproteobacteria</taxon>
        <taxon>Rhodospirillales</taxon>
        <taxon>Novispirillaceae</taxon>
        <taxon>Caenispirillum</taxon>
    </lineage>
</organism>
<feature type="domain" description="PRC-barrel" evidence="3">
    <location>
        <begin position="357"/>
        <end position="422"/>
    </location>
</feature>
<dbReference type="PANTHER" id="PTHR38593:SF1">
    <property type="entry name" value="BLR2558 PROTEIN"/>
    <property type="match status" value="1"/>
</dbReference>
<feature type="compositionally biased region" description="Low complexity" evidence="1">
    <location>
        <begin position="21"/>
        <end position="44"/>
    </location>
</feature>
<keyword evidence="6" id="KW-1185">Reference proteome</keyword>
<dbReference type="InterPro" id="IPR027275">
    <property type="entry name" value="PRC-brl_dom"/>
</dbReference>
<feature type="domain" description="DUF4142" evidence="4">
    <location>
        <begin position="48"/>
        <end position="183"/>
    </location>
</feature>
<dbReference type="InterPro" id="IPR012347">
    <property type="entry name" value="Ferritin-like"/>
</dbReference>
<dbReference type="InterPro" id="IPR011033">
    <property type="entry name" value="PRC_barrel-like_sf"/>
</dbReference>
<feature type="region of interest" description="Disordered" evidence="1">
    <location>
        <begin position="21"/>
        <end position="61"/>
    </location>
</feature>
<accession>A0A286GE45</accession>
<feature type="compositionally biased region" description="Low complexity" evidence="1">
    <location>
        <begin position="192"/>
        <end position="208"/>
    </location>
</feature>
<feature type="chain" id="PRO_5012470853" evidence="2">
    <location>
        <begin position="22"/>
        <end position="439"/>
    </location>
</feature>
<feature type="region of interest" description="Disordered" evidence="1">
    <location>
        <begin position="286"/>
        <end position="329"/>
    </location>
</feature>
<evidence type="ECO:0000259" key="3">
    <source>
        <dbReference type="Pfam" id="PF05239"/>
    </source>
</evidence>
<dbReference type="OrthoDB" id="9101320at2"/>
<feature type="compositionally biased region" description="Low complexity" evidence="1">
    <location>
        <begin position="289"/>
        <end position="308"/>
    </location>
</feature>
<dbReference type="AlphaFoldDB" id="A0A286GE45"/>